<name>A0A2I1IJJ2_9MICO</name>
<accession>A0A2I1IJJ2</accession>
<dbReference type="AlphaFoldDB" id="A0A2I1IJJ2"/>
<dbReference type="PANTHER" id="PTHR40761:SF1">
    <property type="entry name" value="CONSERVED INTEGRAL MEMBRANE ALANINE VALINE AND LEUCINE RICH PROTEIN-RELATED"/>
    <property type="match status" value="1"/>
</dbReference>
<organism evidence="2 3">
    <name type="scientific">Brevibacterium ravenspurgense</name>
    <dbReference type="NCBI Taxonomy" id="479117"/>
    <lineage>
        <taxon>Bacteria</taxon>
        <taxon>Bacillati</taxon>
        <taxon>Actinomycetota</taxon>
        <taxon>Actinomycetes</taxon>
        <taxon>Micrococcales</taxon>
        <taxon>Brevibacteriaceae</taxon>
        <taxon>Brevibacterium</taxon>
    </lineage>
</organism>
<dbReference type="STRING" id="1176165.GCA_001584405_01710"/>
<dbReference type="Proteomes" id="UP000242755">
    <property type="component" value="Unassembled WGS sequence"/>
</dbReference>
<keyword evidence="1" id="KW-0472">Membrane</keyword>
<feature type="transmembrane region" description="Helical" evidence="1">
    <location>
        <begin position="246"/>
        <end position="271"/>
    </location>
</feature>
<feature type="transmembrane region" description="Helical" evidence="1">
    <location>
        <begin position="45"/>
        <end position="64"/>
    </location>
</feature>
<sequence>MGFALVSAVGLAAGAAVQHSGVTTSHDSERFGIRSFFRLFKSGRWLLGTAIMVIAVTAGVLSLALAPVMVVQPVGAISLAVSVLIARFARGLVFKRRVYTAVLLCVAGVAGFVGVSSLFAVSRVRFGAEALPMVWVSAALLTITVVGRLVQRRPHQLFNVISAAILFACVATNTHVCASQFLAGGLPAVTWSNLLCVAACGGIGSWFVQAGYASGPPEIVIAGLTVIDPIVAVILGVVVLEEAAAAPLWVPVIMVAAGLVACLGVIVLARFHPDVLERRERDESAQSPTSQRA</sequence>
<reference evidence="2 3" key="1">
    <citation type="submission" date="2017-12" db="EMBL/GenBank/DDBJ databases">
        <title>Phylogenetic diversity of female urinary microbiome.</title>
        <authorList>
            <person name="Thomas-White K."/>
            <person name="Wolfe A.J."/>
        </authorList>
    </citation>
    <scope>NUCLEOTIDE SEQUENCE [LARGE SCALE GENOMIC DNA]</scope>
    <source>
        <strain evidence="2 3">UMB0426</strain>
    </source>
</reference>
<feature type="transmembrane region" description="Helical" evidence="1">
    <location>
        <begin position="157"/>
        <end position="182"/>
    </location>
</feature>
<evidence type="ECO:0000313" key="2">
    <source>
        <dbReference type="EMBL" id="PKY71293.1"/>
    </source>
</evidence>
<keyword evidence="1" id="KW-1133">Transmembrane helix</keyword>
<feature type="transmembrane region" description="Helical" evidence="1">
    <location>
        <begin position="133"/>
        <end position="150"/>
    </location>
</feature>
<keyword evidence="1" id="KW-0812">Transmembrane</keyword>
<proteinExistence type="predicted"/>
<feature type="transmembrane region" description="Helical" evidence="1">
    <location>
        <begin position="220"/>
        <end position="240"/>
    </location>
</feature>
<feature type="transmembrane region" description="Helical" evidence="1">
    <location>
        <begin position="188"/>
        <end position="208"/>
    </location>
</feature>
<dbReference type="PANTHER" id="PTHR40761">
    <property type="entry name" value="CONSERVED INTEGRAL MEMBRANE ALANINE VALINE AND LEUCINE RICH PROTEIN-RELATED"/>
    <property type="match status" value="1"/>
</dbReference>
<feature type="transmembrane region" description="Helical" evidence="1">
    <location>
        <begin position="70"/>
        <end position="89"/>
    </location>
</feature>
<evidence type="ECO:0000256" key="1">
    <source>
        <dbReference type="SAM" id="Phobius"/>
    </source>
</evidence>
<gene>
    <name evidence="2" type="ORF">CYJ40_01075</name>
</gene>
<dbReference type="EMBL" id="PKGO01000001">
    <property type="protein sequence ID" value="PKY71293.1"/>
    <property type="molecule type" value="Genomic_DNA"/>
</dbReference>
<feature type="transmembrane region" description="Helical" evidence="1">
    <location>
        <begin position="101"/>
        <end position="121"/>
    </location>
</feature>
<evidence type="ECO:0000313" key="3">
    <source>
        <dbReference type="Proteomes" id="UP000242755"/>
    </source>
</evidence>
<comment type="caution">
    <text evidence="2">The sequence shown here is derived from an EMBL/GenBank/DDBJ whole genome shotgun (WGS) entry which is preliminary data.</text>
</comment>
<protein>
    <submittedName>
        <fullName evidence="2">Multidrug transporter</fullName>
    </submittedName>
</protein>